<evidence type="ECO:0000256" key="7">
    <source>
        <dbReference type="SAM" id="MobiDB-lite"/>
    </source>
</evidence>
<proteinExistence type="predicted"/>
<organism evidence="9 10">
    <name type="scientific">Zalerion maritima</name>
    <dbReference type="NCBI Taxonomy" id="339359"/>
    <lineage>
        <taxon>Eukaryota</taxon>
        <taxon>Fungi</taxon>
        <taxon>Dikarya</taxon>
        <taxon>Ascomycota</taxon>
        <taxon>Pezizomycotina</taxon>
        <taxon>Sordariomycetes</taxon>
        <taxon>Lulworthiomycetidae</taxon>
        <taxon>Lulworthiales</taxon>
        <taxon>Lulworthiaceae</taxon>
        <taxon>Zalerion</taxon>
    </lineage>
</organism>
<dbReference type="EMBL" id="JAKWBI020000494">
    <property type="protein sequence ID" value="KAJ2894468.1"/>
    <property type="molecule type" value="Genomic_DNA"/>
</dbReference>
<evidence type="ECO:0000256" key="3">
    <source>
        <dbReference type="ARBA" id="ARBA00023015"/>
    </source>
</evidence>
<evidence type="ECO:0000256" key="4">
    <source>
        <dbReference type="ARBA" id="ARBA00023125"/>
    </source>
</evidence>
<feature type="region of interest" description="Disordered" evidence="7">
    <location>
        <begin position="59"/>
        <end position="107"/>
    </location>
</feature>
<dbReference type="GO" id="GO:0000981">
    <property type="term" value="F:DNA-binding transcription factor activity, RNA polymerase II-specific"/>
    <property type="evidence" value="ECO:0007669"/>
    <property type="project" value="InterPro"/>
</dbReference>
<dbReference type="PANTHER" id="PTHR36206">
    <property type="entry name" value="ASPERCRYPTIN BIOSYNTHESIS CLUSTER-SPECIFIC TRANSCRIPTION REGULATOR ATNN-RELATED"/>
    <property type="match status" value="1"/>
</dbReference>
<keyword evidence="5" id="KW-0804">Transcription</keyword>
<evidence type="ECO:0000256" key="2">
    <source>
        <dbReference type="ARBA" id="ARBA00022833"/>
    </source>
</evidence>
<keyword evidence="2" id="KW-0862">Zinc</keyword>
<evidence type="ECO:0000313" key="10">
    <source>
        <dbReference type="Proteomes" id="UP001201980"/>
    </source>
</evidence>
<dbReference type="Proteomes" id="UP001201980">
    <property type="component" value="Unassembled WGS sequence"/>
</dbReference>
<dbReference type="CDD" id="cd00067">
    <property type="entry name" value="GAL4"/>
    <property type="match status" value="1"/>
</dbReference>
<dbReference type="PANTHER" id="PTHR36206:SF4">
    <property type="entry name" value="HYPOTHETICAL CONSERVED PROTEIN (EUROFUNG)-RELATED"/>
    <property type="match status" value="1"/>
</dbReference>
<feature type="domain" description="Zn(2)-C6 fungal-type" evidence="8">
    <location>
        <begin position="30"/>
        <end position="58"/>
    </location>
</feature>
<dbReference type="InterPro" id="IPR052360">
    <property type="entry name" value="Transcr_Regulatory_Proteins"/>
</dbReference>
<dbReference type="GO" id="GO:0003677">
    <property type="term" value="F:DNA binding"/>
    <property type="evidence" value="ECO:0007669"/>
    <property type="project" value="UniProtKB-KW"/>
</dbReference>
<dbReference type="AlphaFoldDB" id="A0AAD5WPR2"/>
<dbReference type="SUPFAM" id="SSF57701">
    <property type="entry name" value="Zn2/Cys6 DNA-binding domain"/>
    <property type="match status" value="1"/>
</dbReference>
<keyword evidence="6" id="KW-0539">Nucleus</keyword>
<keyword evidence="4" id="KW-0238">DNA-binding</keyword>
<dbReference type="SMART" id="SM00066">
    <property type="entry name" value="GAL4"/>
    <property type="match status" value="1"/>
</dbReference>
<dbReference type="PROSITE" id="PS00463">
    <property type="entry name" value="ZN2_CY6_FUNGAL_1"/>
    <property type="match status" value="1"/>
</dbReference>
<comment type="caution">
    <text evidence="9">The sequence shown here is derived from an EMBL/GenBank/DDBJ whole genome shotgun (WGS) entry which is preliminary data.</text>
</comment>
<dbReference type="Pfam" id="PF00172">
    <property type="entry name" value="Zn_clus"/>
    <property type="match status" value="1"/>
</dbReference>
<evidence type="ECO:0000313" key="9">
    <source>
        <dbReference type="EMBL" id="KAJ2894468.1"/>
    </source>
</evidence>
<dbReference type="GO" id="GO:0008270">
    <property type="term" value="F:zinc ion binding"/>
    <property type="evidence" value="ECO:0007669"/>
    <property type="project" value="InterPro"/>
</dbReference>
<dbReference type="InterPro" id="IPR001138">
    <property type="entry name" value="Zn2Cys6_DnaBD"/>
</dbReference>
<evidence type="ECO:0000259" key="8">
    <source>
        <dbReference type="PROSITE" id="PS50048"/>
    </source>
</evidence>
<evidence type="ECO:0000256" key="6">
    <source>
        <dbReference type="ARBA" id="ARBA00023242"/>
    </source>
</evidence>
<dbReference type="Gene3D" id="4.10.240.10">
    <property type="entry name" value="Zn(2)-C6 fungal-type DNA-binding domain"/>
    <property type="match status" value="1"/>
</dbReference>
<dbReference type="PROSITE" id="PS50048">
    <property type="entry name" value="ZN2_CY6_FUNGAL_2"/>
    <property type="match status" value="1"/>
</dbReference>
<sequence length="617" mass="69582">MDPSKPHIVTFPLDRRPRATRASGSKVRTGCITCKKRHVKCDEAKPHCMRCLKSKGNCEGYERRTPDPPTAKKLIPKPLTPTPSLSPEPRTSAIETKGNGRLPSPQIQTTQPSQIYLESVPFSALSQPPFPQPQDEKEKTYFDQWLVISRSMTGGLVPADFWAKAIPQSSYCEKAVKSAVLAVGALSSALMTNTGPEPLTKEELYKIPSYTDALTYHADALRLVRQATSHDGVRIAVVCCILFFVYAGMAEEEETALRHLIHGTMILEQFINSQFGTSFNMLVQQQPASAYSSTAAFYFQVEDEIFQVFNRIAYHFLVHKYLLQSRMSVPAGEIFLHQPVMKPAHEIPSVFDNLVQARRWWDVLLARAGDSARERLNWSAQFPYPDWVIKPDVITIDAGGGGGVGKRHHSGQHRHNQDNQSIMEAWHSAFGPLYQSACDTQQERFDDFIRAIYLEVQFLTHRASVRCFTTPDYDTVASLNRDFGDIVRLLGIVLHFQIPSFVAHDAVFTIDMGHVVSLHLVATMCRDSALRQRAIGLLEKYPRRDGLWDSRGVVSMARLGQVVEQENLADGTTEEQWDRLKHREMSMDCSRHTSTLKALRRDVGSGIWILRTETIGW</sequence>
<reference evidence="9" key="1">
    <citation type="submission" date="2022-07" db="EMBL/GenBank/DDBJ databases">
        <title>Draft genome sequence of Zalerion maritima ATCC 34329, a (micro)plastics degrading marine fungus.</title>
        <authorList>
            <person name="Paco A."/>
            <person name="Goncalves M.F.M."/>
            <person name="Rocha-Santos T.A.P."/>
            <person name="Alves A."/>
        </authorList>
    </citation>
    <scope>NUCLEOTIDE SEQUENCE</scope>
    <source>
        <strain evidence="9">ATCC 34329</strain>
    </source>
</reference>
<keyword evidence="10" id="KW-1185">Reference proteome</keyword>
<evidence type="ECO:0000256" key="5">
    <source>
        <dbReference type="ARBA" id="ARBA00023163"/>
    </source>
</evidence>
<evidence type="ECO:0000256" key="1">
    <source>
        <dbReference type="ARBA" id="ARBA00022723"/>
    </source>
</evidence>
<dbReference type="InterPro" id="IPR036864">
    <property type="entry name" value="Zn2-C6_fun-type_DNA-bd_sf"/>
</dbReference>
<protein>
    <recommendedName>
        <fullName evidence="8">Zn(2)-C6 fungal-type domain-containing protein</fullName>
    </recommendedName>
</protein>
<gene>
    <name evidence="9" type="ORF">MKZ38_007525</name>
</gene>
<accession>A0AAD5WPR2</accession>
<name>A0AAD5WPR2_9PEZI</name>
<keyword evidence="1" id="KW-0479">Metal-binding</keyword>
<keyword evidence="3" id="KW-0805">Transcription regulation</keyword>